<dbReference type="InterPro" id="IPR051157">
    <property type="entry name" value="PDH/Transketolase"/>
</dbReference>
<dbReference type="InterPro" id="IPR033248">
    <property type="entry name" value="Transketolase_C"/>
</dbReference>
<organism evidence="5 6">
    <name type="scientific">Thermovirga lienii (strain ATCC BAA-1197 / DSM 17291 / Cas60314)</name>
    <dbReference type="NCBI Taxonomy" id="580340"/>
    <lineage>
        <taxon>Bacteria</taxon>
        <taxon>Thermotogati</taxon>
        <taxon>Synergistota</taxon>
        <taxon>Synergistia</taxon>
        <taxon>Synergistales</taxon>
        <taxon>Thermovirgaceae</taxon>
        <taxon>Thermovirga</taxon>
    </lineage>
</organism>
<dbReference type="Proteomes" id="UP000005868">
    <property type="component" value="Chromosome"/>
</dbReference>
<dbReference type="SMART" id="SM00861">
    <property type="entry name" value="Transket_pyr"/>
    <property type="match status" value="1"/>
</dbReference>
<dbReference type="KEGG" id="tli:Tlie_1372"/>
<dbReference type="AlphaFoldDB" id="G7V6I8"/>
<name>G7V6I8_THELD</name>
<comment type="similarity">
    <text evidence="2">Belongs to the transketolase family.</text>
</comment>
<comment type="cofactor">
    <cofactor evidence="1">
        <name>thiamine diphosphate</name>
        <dbReference type="ChEBI" id="CHEBI:58937"/>
    </cofactor>
</comment>
<dbReference type="InterPro" id="IPR009014">
    <property type="entry name" value="Transketo_C/PFOR_II"/>
</dbReference>
<dbReference type="Pfam" id="PF02779">
    <property type="entry name" value="Transket_pyr"/>
    <property type="match status" value="1"/>
</dbReference>
<sequence>MDRKSTRDGFGEALCELGRIRDDVVVVDADVATSTRTEGFRKAFSERFFNVGIAEQEAVLVASGMALCGELPFVSSFAAFLTTRAYDQIRTCVAMPNLNVKLVGTHGGITVGEDGITHQMTEDIALMRSLPNMKVFVASDFNSAKALTFHLAEIEGPAYLRVGREPTQKIYEAGNDDFPVGEAKLLRPGDGVTICACGIMVPEALKAAEILGSQGINAEVMDCYCIKPLPKQQILASIRRTGCCVIAEEHNIIGGLGEAVARVVSEEYPVPIRLVGVSDRYGQSGTARELQEYYGLTYREIVGAAAQVWALRRR</sequence>
<evidence type="ECO:0000313" key="5">
    <source>
        <dbReference type="EMBL" id="AER67101.1"/>
    </source>
</evidence>
<evidence type="ECO:0000313" key="6">
    <source>
        <dbReference type="Proteomes" id="UP000005868"/>
    </source>
</evidence>
<dbReference type="STRING" id="580340.Tlie_1372"/>
<dbReference type="FunFam" id="3.40.50.970:FF:000129">
    <property type="entry name" value="Transketolase"/>
    <property type="match status" value="1"/>
</dbReference>
<feature type="domain" description="Transketolase-like pyrimidine-binding" evidence="4">
    <location>
        <begin position="4"/>
        <end position="170"/>
    </location>
</feature>
<dbReference type="PANTHER" id="PTHR43825:SF1">
    <property type="entry name" value="TRANSKETOLASE-LIKE PYRIMIDINE-BINDING DOMAIN-CONTAINING PROTEIN"/>
    <property type="match status" value="1"/>
</dbReference>
<dbReference type="SUPFAM" id="SSF52518">
    <property type="entry name" value="Thiamin diphosphate-binding fold (THDP-binding)"/>
    <property type="match status" value="1"/>
</dbReference>
<reference evidence="6" key="1">
    <citation type="submission" date="2011-10" db="EMBL/GenBank/DDBJ databases">
        <title>The complete genome of chromosome of Thermovirga lienii DSM 17291.</title>
        <authorList>
            <consortium name="US DOE Joint Genome Institute (JGI-PGF)"/>
            <person name="Lucas S."/>
            <person name="Copeland A."/>
            <person name="Lapidus A."/>
            <person name="Glavina del Rio T."/>
            <person name="Dalin E."/>
            <person name="Tice H."/>
            <person name="Bruce D."/>
            <person name="Goodwin L."/>
            <person name="Pitluck S."/>
            <person name="Peters L."/>
            <person name="Mikhailova N."/>
            <person name="Saunders E."/>
            <person name="Kyrpides N."/>
            <person name="Mavromatis K."/>
            <person name="Ivanova N."/>
            <person name="Last F.I."/>
            <person name="Brettin T."/>
            <person name="Detter J.C."/>
            <person name="Han C."/>
            <person name="Larimer F."/>
            <person name="Land M."/>
            <person name="Hauser L."/>
            <person name="Markowitz V."/>
            <person name="Cheng J.-F."/>
            <person name="Hugenholtz P."/>
            <person name="Woyke T."/>
            <person name="Wu D."/>
            <person name="Spring S."/>
            <person name="Schroeder M."/>
            <person name="Brambilla E.-M."/>
            <person name="Klenk H.-P."/>
            <person name="Eisen J.A."/>
        </authorList>
    </citation>
    <scope>NUCLEOTIDE SEQUENCE [LARGE SCALE GENOMIC DNA]</scope>
    <source>
        <strain evidence="6">ATCC BAA-1197 / DSM 17291 / Cas60314</strain>
    </source>
</reference>
<dbReference type="Gene3D" id="3.40.50.970">
    <property type="match status" value="1"/>
</dbReference>
<reference evidence="5 6" key="2">
    <citation type="journal article" date="2012" name="Stand. Genomic Sci.">
        <title>Genome sequence of the moderately thermophilic, amino-acid-degrading and sulfur-reducing bacterium Thermovirga lienii type strain (Cas60314(T)).</title>
        <authorList>
            <person name="Goker M."/>
            <person name="Saunders E."/>
            <person name="Lapidus A."/>
            <person name="Nolan M."/>
            <person name="Lucas S."/>
            <person name="Hammon N."/>
            <person name="Deshpande S."/>
            <person name="Cheng J.F."/>
            <person name="Han C."/>
            <person name="Tapia R."/>
            <person name="Goodwin L.A."/>
            <person name="Pitluck S."/>
            <person name="Liolios K."/>
            <person name="Mavromatis K."/>
            <person name="Pagani I."/>
            <person name="Ivanova N."/>
            <person name="Mikhailova N."/>
            <person name="Pati A."/>
            <person name="Chen A."/>
            <person name="Palaniappan K."/>
            <person name="Land M."/>
            <person name="Chang Y.J."/>
            <person name="Jeffries C.D."/>
            <person name="Brambilla E.M."/>
            <person name="Rohde M."/>
            <person name="Spring S."/>
            <person name="Detter J.C."/>
            <person name="Woyke T."/>
            <person name="Bristow J."/>
            <person name="Eisen J.A."/>
            <person name="Markowitz V."/>
            <person name="Hugenholtz P."/>
            <person name="Kyrpides N.C."/>
            <person name="Klenk H.P."/>
        </authorList>
    </citation>
    <scope>NUCLEOTIDE SEQUENCE [LARGE SCALE GENOMIC DNA]</scope>
    <source>
        <strain evidence="6">ATCC BAA-1197 / DSM 17291 / Cas60314</strain>
    </source>
</reference>
<dbReference type="CDD" id="cd07033">
    <property type="entry name" value="TPP_PYR_DXS_TK_like"/>
    <property type="match status" value="1"/>
</dbReference>
<dbReference type="eggNOG" id="COG3958">
    <property type="taxonomic scope" value="Bacteria"/>
</dbReference>
<evidence type="ECO:0000256" key="2">
    <source>
        <dbReference type="ARBA" id="ARBA00007131"/>
    </source>
</evidence>
<keyword evidence="6" id="KW-1185">Reference proteome</keyword>
<dbReference type="HOGENOM" id="CLU_009227_1_1_0"/>
<dbReference type="InterPro" id="IPR029061">
    <property type="entry name" value="THDP-binding"/>
</dbReference>
<proteinExistence type="inferred from homology"/>
<dbReference type="SUPFAM" id="SSF52922">
    <property type="entry name" value="TK C-terminal domain-like"/>
    <property type="match status" value="1"/>
</dbReference>
<evidence type="ECO:0000259" key="4">
    <source>
        <dbReference type="SMART" id="SM00861"/>
    </source>
</evidence>
<gene>
    <name evidence="5" type="ordered locus">Tlie_1372</name>
</gene>
<keyword evidence="3" id="KW-0786">Thiamine pyrophosphate</keyword>
<dbReference type="EMBL" id="CP003096">
    <property type="protein sequence ID" value="AER67101.1"/>
    <property type="molecule type" value="Genomic_DNA"/>
</dbReference>
<accession>G7V6I8</accession>
<dbReference type="OrthoDB" id="9803371at2"/>
<dbReference type="InterPro" id="IPR005475">
    <property type="entry name" value="Transketolase-like_Pyr-bd"/>
</dbReference>
<protein>
    <submittedName>
        <fullName evidence="5">Transketolase central region</fullName>
    </submittedName>
</protein>
<evidence type="ECO:0000256" key="1">
    <source>
        <dbReference type="ARBA" id="ARBA00001964"/>
    </source>
</evidence>
<dbReference type="Pfam" id="PF02780">
    <property type="entry name" value="Transketolase_C"/>
    <property type="match status" value="1"/>
</dbReference>
<dbReference type="Gene3D" id="3.40.50.920">
    <property type="match status" value="1"/>
</dbReference>
<dbReference type="PANTHER" id="PTHR43825">
    <property type="entry name" value="PYRUVATE DEHYDROGENASE E1 COMPONENT"/>
    <property type="match status" value="1"/>
</dbReference>
<evidence type="ECO:0000256" key="3">
    <source>
        <dbReference type="ARBA" id="ARBA00023052"/>
    </source>
</evidence>